<dbReference type="Proteomes" id="UP000054874">
    <property type="component" value="Unassembled WGS sequence"/>
</dbReference>
<accession>A0A0V8QEI5</accession>
<dbReference type="InterPro" id="IPR003362">
    <property type="entry name" value="Bact_transf"/>
</dbReference>
<gene>
    <name evidence="4" type="ORF">ASU35_11500</name>
</gene>
<dbReference type="PANTHER" id="PTHR30576">
    <property type="entry name" value="COLANIC BIOSYNTHESIS UDP-GLUCOSE LIPID CARRIER TRANSFERASE"/>
    <property type="match status" value="1"/>
</dbReference>
<evidence type="ECO:0000259" key="3">
    <source>
        <dbReference type="Pfam" id="PF02397"/>
    </source>
</evidence>
<comment type="similarity">
    <text evidence="1">Belongs to the bacterial sugar transferase family.</text>
</comment>
<evidence type="ECO:0000256" key="1">
    <source>
        <dbReference type="ARBA" id="ARBA00006464"/>
    </source>
</evidence>
<dbReference type="AlphaFoldDB" id="A0A0V8QEI5"/>
<keyword evidence="2" id="KW-0472">Membrane</keyword>
<organism evidence="4 5">
    <name type="scientific">Acetivibrio ethanolgignens</name>
    <dbReference type="NCBI Taxonomy" id="290052"/>
    <lineage>
        <taxon>Bacteria</taxon>
        <taxon>Bacillati</taxon>
        <taxon>Bacillota</taxon>
        <taxon>Clostridia</taxon>
        <taxon>Eubacteriales</taxon>
        <taxon>Oscillospiraceae</taxon>
        <taxon>Acetivibrio</taxon>
    </lineage>
</organism>
<protein>
    <recommendedName>
        <fullName evidence="3">Bacterial sugar transferase domain-containing protein</fullName>
    </recommendedName>
</protein>
<dbReference type="Pfam" id="PF02397">
    <property type="entry name" value="Bac_transf"/>
    <property type="match status" value="1"/>
</dbReference>
<evidence type="ECO:0000313" key="4">
    <source>
        <dbReference type="EMBL" id="KSV58803.1"/>
    </source>
</evidence>
<name>A0A0V8QEI5_9FIRM</name>
<feature type="domain" description="Bacterial sugar transferase" evidence="3">
    <location>
        <begin position="10"/>
        <end position="184"/>
    </location>
</feature>
<evidence type="ECO:0000313" key="5">
    <source>
        <dbReference type="Proteomes" id="UP000054874"/>
    </source>
</evidence>
<keyword evidence="2" id="KW-1133">Transmembrane helix</keyword>
<keyword evidence="5" id="KW-1185">Reference proteome</keyword>
<comment type="caution">
    <text evidence="4">The sequence shown here is derived from an EMBL/GenBank/DDBJ whole genome shotgun (WGS) entry which is preliminary data.</text>
</comment>
<dbReference type="RefSeq" id="WP_058352953.1">
    <property type="nucleotide sequence ID" value="NZ_CABMMD010000160.1"/>
</dbReference>
<feature type="transmembrane region" description="Helical" evidence="2">
    <location>
        <begin position="12"/>
        <end position="36"/>
    </location>
</feature>
<sequence>MNRFYRRYGKRILDILFSGMALVVLAPVLVIVAILVRLNLGKPVLFKQARPGFHEKIFYIYKFRTMKDTKGKDGKLLEDEKRLTKFGKVLRATSLDELPELWNILKGDMSIVGPRPLLVEYLPLYNVEQRKRHSVRPGLTGLAQINGRNILSWEERFAYDAEYVENINLYLDCRIIWKTLQKVVQREGIHSETSATMEDFKGNV</sequence>
<keyword evidence="2" id="KW-0812">Transmembrane</keyword>
<reference evidence="4 5" key="1">
    <citation type="submission" date="2015-11" db="EMBL/GenBank/DDBJ databases">
        <title>Butyribacter intestini gen. nov., sp. nov., a butyric acid-producing bacterium of the family Lachnospiraceae isolated from the human faeces.</title>
        <authorList>
            <person name="Zou Y."/>
            <person name="Xue W."/>
            <person name="Luo G."/>
            <person name="Lv M."/>
        </authorList>
    </citation>
    <scope>NUCLEOTIDE SEQUENCE [LARGE SCALE GENOMIC DNA]</scope>
    <source>
        <strain evidence="4 5">ACET-33324</strain>
    </source>
</reference>
<dbReference type="PANTHER" id="PTHR30576:SF8">
    <property type="entry name" value="UNDECAPRENYL-PHOSPHATE GALACTOSE PHOSPHOTRANSFERASE"/>
    <property type="match status" value="1"/>
</dbReference>
<proteinExistence type="inferred from homology"/>
<dbReference type="GO" id="GO:0016780">
    <property type="term" value="F:phosphotransferase activity, for other substituted phosphate groups"/>
    <property type="evidence" value="ECO:0007669"/>
    <property type="project" value="TreeGrafter"/>
</dbReference>
<dbReference type="EMBL" id="LNAM01000160">
    <property type="protein sequence ID" value="KSV58803.1"/>
    <property type="molecule type" value="Genomic_DNA"/>
</dbReference>
<dbReference type="STRING" id="290052.ASU35_11500"/>
<dbReference type="OrthoDB" id="9808602at2"/>
<evidence type="ECO:0000256" key="2">
    <source>
        <dbReference type="SAM" id="Phobius"/>
    </source>
</evidence>